<feature type="compositionally biased region" description="Basic residues" evidence="4">
    <location>
        <begin position="125"/>
        <end position="139"/>
    </location>
</feature>
<dbReference type="Proteomes" id="UP000463857">
    <property type="component" value="Chromosome"/>
</dbReference>
<dbReference type="PANTHER" id="PTHR33154">
    <property type="entry name" value="TRANSCRIPTIONAL REGULATOR, ARSR FAMILY"/>
    <property type="match status" value="1"/>
</dbReference>
<keyword evidence="1" id="KW-0805">Transcription regulation</keyword>
<feature type="region of interest" description="Disordered" evidence="4">
    <location>
        <begin position="99"/>
        <end position="139"/>
    </location>
</feature>
<name>A0A7L4YNH1_9ACTN</name>
<dbReference type="InterPro" id="IPR051081">
    <property type="entry name" value="HTH_MetalResp_TranReg"/>
</dbReference>
<dbReference type="Gene3D" id="1.10.10.10">
    <property type="entry name" value="Winged helix-like DNA-binding domain superfamily/Winged helix DNA-binding domain"/>
    <property type="match status" value="1"/>
</dbReference>
<evidence type="ECO:0000259" key="5">
    <source>
        <dbReference type="PROSITE" id="PS50987"/>
    </source>
</evidence>
<evidence type="ECO:0000256" key="1">
    <source>
        <dbReference type="ARBA" id="ARBA00023015"/>
    </source>
</evidence>
<sequence length="139" mass="15091">MTTAVRSATEAERDVVVFKALAHPIRLRIVSLVAAAPEGQVSAGHIVEAFDLSQPTISHHLRLLREAGVLTTHKISTFVYYRFAPSLIETVSAVLPAAAAAAPPETTTPVRRAPQPQHAVEAKPKKSKKKSKKKKDKKK</sequence>
<organism evidence="6 7">
    <name type="scientific">Epidermidibacterium keratini</name>
    <dbReference type="NCBI Taxonomy" id="1891644"/>
    <lineage>
        <taxon>Bacteria</taxon>
        <taxon>Bacillati</taxon>
        <taxon>Actinomycetota</taxon>
        <taxon>Actinomycetes</taxon>
        <taxon>Sporichthyales</taxon>
        <taxon>Sporichthyaceae</taxon>
        <taxon>Epidermidibacterium</taxon>
    </lineage>
</organism>
<dbReference type="PANTHER" id="PTHR33154:SF18">
    <property type="entry name" value="ARSENICAL RESISTANCE OPERON REPRESSOR"/>
    <property type="match status" value="1"/>
</dbReference>
<reference evidence="6 7" key="1">
    <citation type="journal article" date="2018" name="Int. J. Syst. Evol. Microbiol.">
        <title>Epidermidibacterium keratini gen. nov., sp. nov., a member of the family Sporichthyaceae, isolated from keratin epidermis.</title>
        <authorList>
            <person name="Lee D.G."/>
            <person name="Trujillo M.E."/>
            <person name="Kang S."/>
            <person name="Nam J.J."/>
            <person name="Kim Y.J."/>
        </authorList>
    </citation>
    <scope>NUCLEOTIDE SEQUENCE [LARGE SCALE GENOMIC DNA]</scope>
    <source>
        <strain evidence="6 7">EPI-7</strain>
    </source>
</reference>
<dbReference type="InterPro" id="IPR011991">
    <property type="entry name" value="ArsR-like_HTH"/>
</dbReference>
<dbReference type="InterPro" id="IPR036390">
    <property type="entry name" value="WH_DNA-bd_sf"/>
</dbReference>
<dbReference type="Pfam" id="PF12840">
    <property type="entry name" value="HTH_20"/>
    <property type="match status" value="1"/>
</dbReference>
<dbReference type="KEGG" id="eke:EK0264_10555"/>
<protein>
    <submittedName>
        <fullName evidence="6">Metalloregulator ArsR/SmtB family transcription factor</fullName>
    </submittedName>
</protein>
<dbReference type="InterPro" id="IPR001845">
    <property type="entry name" value="HTH_ArsR_DNA-bd_dom"/>
</dbReference>
<evidence type="ECO:0000256" key="4">
    <source>
        <dbReference type="SAM" id="MobiDB-lite"/>
    </source>
</evidence>
<accession>A0A7L4YNH1</accession>
<evidence type="ECO:0000256" key="2">
    <source>
        <dbReference type="ARBA" id="ARBA00023125"/>
    </source>
</evidence>
<dbReference type="PRINTS" id="PR00778">
    <property type="entry name" value="HTHARSR"/>
</dbReference>
<dbReference type="OrthoDB" id="3628603at2"/>
<dbReference type="SMART" id="SM00418">
    <property type="entry name" value="HTH_ARSR"/>
    <property type="match status" value="1"/>
</dbReference>
<dbReference type="AlphaFoldDB" id="A0A7L4YNH1"/>
<dbReference type="InParanoid" id="A0A7L4YNH1"/>
<evidence type="ECO:0000313" key="6">
    <source>
        <dbReference type="EMBL" id="QHC00686.1"/>
    </source>
</evidence>
<gene>
    <name evidence="6" type="ORF">EK0264_10555</name>
</gene>
<dbReference type="CDD" id="cd00090">
    <property type="entry name" value="HTH_ARSR"/>
    <property type="match status" value="1"/>
</dbReference>
<dbReference type="RefSeq" id="WP_159545415.1">
    <property type="nucleotide sequence ID" value="NZ_CP047156.1"/>
</dbReference>
<dbReference type="SUPFAM" id="SSF46785">
    <property type="entry name" value="Winged helix' DNA-binding domain"/>
    <property type="match status" value="1"/>
</dbReference>
<dbReference type="InterPro" id="IPR036388">
    <property type="entry name" value="WH-like_DNA-bd_sf"/>
</dbReference>
<keyword evidence="7" id="KW-1185">Reference proteome</keyword>
<evidence type="ECO:0000256" key="3">
    <source>
        <dbReference type="ARBA" id="ARBA00023163"/>
    </source>
</evidence>
<dbReference type="GO" id="GO:0003677">
    <property type="term" value="F:DNA binding"/>
    <property type="evidence" value="ECO:0007669"/>
    <property type="project" value="UniProtKB-KW"/>
</dbReference>
<dbReference type="NCBIfam" id="NF033788">
    <property type="entry name" value="HTH_metalloreg"/>
    <property type="match status" value="1"/>
</dbReference>
<feature type="domain" description="HTH arsR-type" evidence="5">
    <location>
        <begin position="6"/>
        <end position="103"/>
    </location>
</feature>
<keyword evidence="3" id="KW-0804">Transcription</keyword>
<dbReference type="PROSITE" id="PS50987">
    <property type="entry name" value="HTH_ARSR_2"/>
    <property type="match status" value="1"/>
</dbReference>
<dbReference type="GO" id="GO:0003700">
    <property type="term" value="F:DNA-binding transcription factor activity"/>
    <property type="evidence" value="ECO:0007669"/>
    <property type="project" value="InterPro"/>
</dbReference>
<dbReference type="EMBL" id="CP047156">
    <property type="protein sequence ID" value="QHC00686.1"/>
    <property type="molecule type" value="Genomic_DNA"/>
</dbReference>
<proteinExistence type="predicted"/>
<keyword evidence="2" id="KW-0238">DNA-binding</keyword>
<feature type="compositionally biased region" description="Low complexity" evidence="4">
    <location>
        <begin position="99"/>
        <end position="114"/>
    </location>
</feature>
<evidence type="ECO:0000313" key="7">
    <source>
        <dbReference type="Proteomes" id="UP000463857"/>
    </source>
</evidence>